<dbReference type="Gene3D" id="2.40.100.10">
    <property type="entry name" value="Cyclophilin-like"/>
    <property type="match status" value="1"/>
</dbReference>
<dbReference type="AlphaFoldDB" id="A0A918XE57"/>
<dbReference type="GO" id="GO:0005524">
    <property type="term" value="F:ATP binding"/>
    <property type="evidence" value="ECO:0007669"/>
    <property type="project" value="UniProtKB-KW"/>
</dbReference>
<keyword evidence="6" id="KW-1185">Reference proteome</keyword>
<dbReference type="Pfam" id="PF02682">
    <property type="entry name" value="CT_C_D"/>
    <property type="match status" value="1"/>
</dbReference>
<keyword evidence="3" id="KW-0067">ATP-binding</keyword>
<evidence type="ECO:0000313" key="6">
    <source>
        <dbReference type="Proteomes" id="UP000644693"/>
    </source>
</evidence>
<protein>
    <submittedName>
        <fullName evidence="5">Allophanate hydrolase</fullName>
    </submittedName>
</protein>
<keyword evidence="2 5" id="KW-0378">Hydrolase</keyword>
<gene>
    <name evidence="5" type="ORF">GCM10007053_06290</name>
</gene>
<reference evidence="5" key="2">
    <citation type="submission" date="2020-09" db="EMBL/GenBank/DDBJ databases">
        <authorList>
            <person name="Sun Q."/>
            <person name="Kim S."/>
        </authorList>
    </citation>
    <scope>NUCLEOTIDE SEQUENCE</scope>
    <source>
        <strain evidence="5">KCTC 23430</strain>
    </source>
</reference>
<comment type="caution">
    <text evidence="5">The sequence shown here is derived from an EMBL/GenBank/DDBJ whole genome shotgun (WGS) entry which is preliminary data.</text>
</comment>
<dbReference type="SMART" id="SM00796">
    <property type="entry name" value="AHS1"/>
    <property type="match status" value="1"/>
</dbReference>
<dbReference type="EMBL" id="BMYM01000001">
    <property type="protein sequence ID" value="GHD27679.1"/>
    <property type="molecule type" value="Genomic_DNA"/>
</dbReference>
<evidence type="ECO:0000313" key="5">
    <source>
        <dbReference type="EMBL" id="GHD27679.1"/>
    </source>
</evidence>
<dbReference type="PANTHER" id="PTHR34698:SF2">
    <property type="entry name" value="5-OXOPROLINASE SUBUNIT B"/>
    <property type="match status" value="1"/>
</dbReference>
<dbReference type="SUPFAM" id="SSF160467">
    <property type="entry name" value="PH0987 N-terminal domain-like"/>
    <property type="match status" value="1"/>
</dbReference>
<proteinExistence type="predicted"/>
<evidence type="ECO:0000256" key="1">
    <source>
        <dbReference type="ARBA" id="ARBA00022741"/>
    </source>
</evidence>
<accession>A0A918XE57</accession>
<dbReference type="NCBIfam" id="TIGR00370">
    <property type="entry name" value="5-oxoprolinase subunit PxpB"/>
    <property type="match status" value="1"/>
</dbReference>
<reference evidence="5" key="1">
    <citation type="journal article" date="2014" name="Int. J. Syst. Evol. Microbiol.">
        <title>Complete genome sequence of Corynebacterium casei LMG S-19264T (=DSM 44701T), isolated from a smear-ripened cheese.</title>
        <authorList>
            <consortium name="US DOE Joint Genome Institute (JGI-PGF)"/>
            <person name="Walter F."/>
            <person name="Albersmeier A."/>
            <person name="Kalinowski J."/>
            <person name="Ruckert C."/>
        </authorList>
    </citation>
    <scope>NUCLEOTIDE SEQUENCE</scope>
    <source>
        <strain evidence="5">KCTC 23430</strain>
    </source>
</reference>
<name>A0A918XE57_9GAMM</name>
<feature type="domain" description="Carboxyltransferase" evidence="4">
    <location>
        <begin position="1"/>
        <end position="201"/>
    </location>
</feature>
<evidence type="ECO:0000259" key="4">
    <source>
        <dbReference type="SMART" id="SM00796"/>
    </source>
</evidence>
<dbReference type="PANTHER" id="PTHR34698">
    <property type="entry name" value="5-OXOPROLINASE SUBUNIT B"/>
    <property type="match status" value="1"/>
</dbReference>
<sequence>MRIHPAGENALIVYLGEAATPVVSAQVQALAEGLQQQLGADLIDVVPSYASLLVIYDPLTTDHMAVSRCIRAVVAQGTDTETGGGALIELPVYYHSEVGEDLESLAEAAQLSIDDVIGLHSGAEYRVYAIGFAPGFAYLGEVDERIAAPRLATPRQRVPRGAVAIADRQTAVYPAPSPGGWNLIGRCPIRMFDPDATPTMPVGVGDRVRFVPVTREEYLTLGGEL</sequence>
<dbReference type="Proteomes" id="UP000644693">
    <property type="component" value="Unassembled WGS sequence"/>
</dbReference>
<keyword evidence="1" id="KW-0547">Nucleotide-binding</keyword>
<dbReference type="RefSeq" id="WP_189475053.1">
    <property type="nucleotide sequence ID" value="NZ_BMYM01000001.1"/>
</dbReference>
<dbReference type="InterPro" id="IPR003833">
    <property type="entry name" value="CT_C_D"/>
</dbReference>
<organism evidence="5 6">
    <name type="scientific">Parahalioglobus pacificus</name>
    <dbReference type="NCBI Taxonomy" id="930806"/>
    <lineage>
        <taxon>Bacteria</taxon>
        <taxon>Pseudomonadati</taxon>
        <taxon>Pseudomonadota</taxon>
        <taxon>Gammaproteobacteria</taxon>
        <taxon>Cellvibrionales</taxon>
        <taxon>Halieaceae</taxon>
        <taxon>Parahalioglobus</taxon>
    </lineage>
</organism>
<dbReference type="Gene3D" id="3.30.1360.40">
    <property type="match status" value="1"/>
</dbReference>
<dbReference type="InterPro" id="IPR029000">
    <property type="entry name" value="Cyclophilin-like_dom_sf"/>
</dbReference>
<evidence type="ECO:0000256" key="3">
    <source>
        <dbReference type="ARBA" id="ARBA00022840"/>
    </source>
</evidence>
<dbReference type="InterPro" id="IPR010016">
    <property type="entry name" value="PxpB"/>
</dbReference>
<dbReference type="SUPFAM" id="SSF50891">
    <property type="entry name" value="Cyclophilin-like"/>
    <property type="match status" value="1"/>
</dbReference>
<evidence type="ECO:0000256" key="2">
    <source>
        <dbReference type="ARBA" id="ARBA00022801"/>
    </source>
</evidence>
<dbReference type="GO" id="GO:0016787">
    <property type="term" value="F:hydrolase activity"/>
    <property type="evidence" value="ECO:0007669"/>
    <property type="project" value="UniProtKB-KW"/>
</dbReference>